<proteinExistence type="evidence at transcript level"/>
<dbReference type="EMBL" id="EF083395">
    <property type="protein sequence ID" value="ABK22743.1"/>
    <property type="molecule type" value="mRNA"/>
</dbReference>
<evidence type="ECO:0000313" key="1">
    <source>
        <dbReference type="EMBL" id="ABK22743.1"/>
    </source>
</evidence>
<name>A9NQ32_PICSI</name>
<accession>A9NQ32</accession>
<reference evidence="1" key="1">
    <citation type="journal article" date="2008" name="BMC Genomics">
        <title>A conifer genomics resource of 200,000 spruce (Picea spp.) ESTs and 6,464 high-quality, sequence-finished full-length cDNAs for Sitka spruce (Picea sitchensis).</title>
        <authorList>
            <person name="Ralph S.G."/>
            <person name="Chun H.J."/>
            <person name="Kolosova N."/>
            <person name="Cooper D."/>
            <person name="Oddy C."/>
            <person name="Ritland C.E."/>
            <person name="Kirkpatrick R."/>
            <person name="Moore R."/>
            <person name="Barber S."/>
            <person name="Holt R.A."/>
            <person name="Jones S.J."/>
            <person name="Marra M.A."/>
            <person name="Douglas C.J."/>
            <person name="Ritland K."/>
            <person name="Bohlmann J."/>
        </authorList>
    </citation>
    <scope>NUCLEOTIDE SEQUENCE</scope>
    <source>
        <tissue evidence="1">Bark</tissue>
    </source>
</reference>
<dbReference type="AlphaFoldDB" id="A9NQ32"/>
<sequence>MLRSLISNRLQWQFQSFIHTNANADSPSQMLRSKFMQMKNSRKPNKKKEVMVEVPESRSYLDTATVPMVLTAVAIALFMKMLMMYDDSKAQERIERRARKAPPEQGSVRMLTREEWDEIQEVRPRTPFESRIARPNARLRTGDSIHLDDVKDWSIDVLTDAFTRVEENVQHNIKDK</sequence>
<dbReference type="OMA" id="ATMPMVV"/>
<organism evidence="1">
    <name type="scientific">Picea sitchensis</name>
    <name type="common">Sitka spruce</name>
    <name type="synonym">Pinus sitchensis</name>
    <dbReference type="NCBI Taxonomy" id="3332"/>
    <lineage>
        <taxon>Eukaryota</taxon>
        <taxon>Viridiplantae</taxon>
        <taxon>Streptophyta</taxon>
        <taxon>Embryophyta</taxon>
        <taxon>Tracheophyta</taxon>
        <taxon>Spermatophyta</taxon>
        <taxon>Pinopsida</taxon>
        <taxon>Pinidae</taxon>
        <taxon>Conifers I</taxon>
        <taxon>Pinales</taxon>
        <taxon>Pinaceae</taxon>
        <taxon>Picea</taxon>
    </lineage>
</organism>
<dbReference type="PANTHER" id="PTHR36008:SF1">
    <property type="entry name" value="OS09G0478400 PROTEIN"/>
    <property type="match status" value="1"/>
</dbReference>
<protein>
    <submittedName>
        <fullName evidence="1">Uncharacterized protein</fullName>
    </submittedName>
</protein>
<dbReference type="PANTHER" id="PTHR36008">
    <property type="entry name" value="OS09G0478400 PROTEIN"/>
    <property type="match status" value="1"/>
</dbReference>